<evidence type="ECO:0008006" key="3">
    <source>
        <dbReference type="Google" id="ProtNLM"/>
    </source>
</evidence>
<protein>
    <recommendedName>
        <fullName evidence="3">Rho termination factor N-terminal domain-containing protein</fullName>
    </recommendedName>
</protein>
<dbReference type="AlphaFoldDB" id="A0A9E8RX16"/>
<organism evidence="1 2">
    <name type="scientific">Fervidibacillus albus</name>
    <dbReference type="NCBI Taxonomy" id="2980026"/>
    <lineage>
        <taxon>Bacteria</taxon>
        <taxon>Bacillati</taxon>
        <taxon>Bacillota</taxon>
        <taxon>Bacilli</taxon>
        <taxon>Bacillales</taxon>
        <taxon>Bacillaceae</taxon>
        <taxon>Fervidibacillus</taxon>
    </lineage>
</organism>
<sequence length="87" mass="9823">MLKPIRKTLSGQIEYWDTERKLVVIGGSDLASNIINIESDISLEELNANQLRSFAEQNGIDIPGNMKKEETIRSYIIEKLKTAVDSE</sequence>
<evidence type="ECO:0000313" key="2">
    <source>
        <dbReference type="Proteomes" id="UP001164718"/>
    </source>
</evidence>
<dbReference type="KEGG" id="faf:OE104_05820"/>
<evidence type="ECO:0000313" key="1">
    <source>
        <dbReference type="EMBL" id="WAA10829.1"/>
    </source>
</evidence>
<keyword evidence="2" id="KW-1185">Reference proteome</keyword>
<dbReference type="EMBL" id="CP106878">
    <property type="protein sequence ID" value="WAA10829.1"/>
    <property type="molecule type" value="Genomic_DNA"/>
</dbReference>
<dbReference type="Proteomes" id="UP001164718">
    <property type="component" value="Chromosome"/>
</dbReference>
<name>A0A9E8RX16_9BACI</name>
<proteinExistence type="predicted"/>
<dbReference type="RefSeq" id="WP_275418633.1">
    <property type="nucleotide sequence ID" value="NZ_CP106878.1"/>
</dbReference>
<reference evidence="1" key="1">
    <citation type="submission" date="2022-09" db="EMBL/GenBank/DDBJ databases">
        <title>Complete Genomes of Fervidibacillus albus and Fervidibacillus halotolerans isolated from tidal flat sediments.</title>
        <authorList>
            <person name="Kwon K.K."/>
            <person name="Yang S.-H."/>
            <person name="Park M.J."/>
            <person name="Oh H.-M."/>
        </authorList>
    </citation>
    <scope>NUCLEOTIDE SEQUENCE</scope>
    <source>
        <strain evidence="1">MEBiC13591</strain>
    </source>
</reference>
<gene>
    <name evidence="1" type="ORF">OE104_05820</name>
</gene>
<accession>A0A9E8RX16</accession>